<dbReference type="AlphaFoldDB" id="A0A0U5AF98"/>
<accession>A0A0U5AF98</accession>
<dbReference type="Proteomes" id="UP000068196">
    <property type="component" value="Chromosome"/>
</dbReference>
<gene>
    <name evidence="1" type="ORF">THC_0281</name>
</gene>
<organism evidence="1 2">
    <name type="scientific">Caldimicrobium thiodismutans</name>
    <dbReference type="NCBI Taxonomy" id="1653476"/>
    <lineage>
        <taxon>Bacteria</taxon>
        <taxon>Pseudomonadati</taxon>
        <taxon>Thermodesulfobacteriota</taxon>
        <taxon>Thermodesulfobacteria</taxon>
        <taxon>Thermodesulfobacteriales</taxon>
        <taxon>Thermodesulfobacteriaceae</taxon>
        <taxon>Caldimicrobium</taxon>
    </lineage>
</organism>
<dbReference type="EMBL" id="AP014945">
    <property type="protein sequence ID" value="BAU22679.1"/>
    <property type="molecule type" value="Genomic_DNA"/>
</dbReference>
<sequence length="62" mass="6945">MAKDGIAKMEERFIEKMHKFRSLQEGGSGVKEELDIYTREALQVYKSNTGNLACGGKLHSNV</sequence>
<reference evidence="2" key="2">
    <citation type="journal article" date="2016" name="Int. J. Syst. Evol. Microbiol.">
        <title>Caldimicrobium thiodismutans sp. nov., a sulfur-disproportionating bacterium isolated from a hot spring.</title>
        <authorList>
            <person name="Kojima H."/>
            <person name="Umezawa K."/>
            <person name="Fukui M."/>
        </authorList>
    </citation>
    <scope>NUCLEOTIDE SEQUENCE [LARGE SCALE GENOMIC DNA]</scope>
    <source>
        <strain evidence="2">TF1</strain>
    </source>
</reference>
<dbReference type="KEGG" id="cthi:THC_0281"/>
<reference evidence="1 2" key="1">
    <citation type="journal article" date="2016" name="Int. J. Syst. Evol. Microbiol.">
        <title>Caldimicrobium thiodismutans sp. nov., a sulfur-disproportionating bacterium isolated from a hot spring, and emended description of the genus Caldimicrobium.</title>
        <authorList>
            <person name="Kojima H."/>
            <person name="Umezawa K."/>
            <person name="Fukui M."/>
        </authorList>
    </citation>
    <scope>NUCLEOTIDE SEQUENCE [LARGE SCALE GENOMIC DNA]</scope>
    <source>
        <strain evidence="1 2">TF1</strain>
    </source>
</reference>
<keyword evidence="2" id="KW-1185">Reference proteome</keyword>
<dbReference type="RefSeq" id="WP_068512251.1">
    <property type="nucleotide sequence ID" value="NZ_AP014945.1"/>
</dbReference>
<evidence type="ECO:0000313" key="1">
    <source>
        <dbReference type="EMBL" id="BAU22679.1"/>
    </source>
</evidence>
<protein>
    <submittedName>
        <fullName evidence="1">Uncharacterized protein</fullName>
    </submittedName>
</protein>
<name>A0A0U5AF98_9BACT</name>
<proteinExistence type="predicted"/>
<dbReference type="STRING" id="1653476.THC_0281"/>
<evidence type="ECO:0000313" key="2">
    <source>
        <dbReference type="Proteomes" id="UP000068196"/>
    </source>
</evidence>